<evidence type="ECO:0000259" key="1">
    <source>
        <dbReference type="PROSITE" id="PS51819"/>
    </source>
</evidence>
<dbReference type="Pfam" id="PF00903">
    <property type="entry name" value="Glyoxalase"/>
    <property type="match status" value="1"/>
</dbReference>
<dbReference type="PROSITE" id="PS51819">
    <property type="entry name" value="VOC"/>
    <property type="match status" value="1"/>
</dbReference>
<dbReference type="Gene3D" id="3.10.180.10">
    <property type="entry name" value="2,3-Dihydroxybiphenyl 1,2-Dioxygenase, domain 1"/>
    <property type="match status" value="1"/>
</dbReference>
<evidence type="ECO:0000313" key="2">
    <source>
        <dbReference type="EMBL" id="MFC6197434.1"/>
    </source>
</evidence>
<dbReference type="SUPFAM" id="SSF54593">
    <property type="entry name" value="Glyoxalase/Bleomycin resistance protein/Dihydroxybiphenyl dioxygenase"/>
    <property type="match status" value="1"/>
</dbReference>
<accession>A0ABW1S866</accession>
<dbReference type="EMBL" id="JBHSSW010000004">
    <property type="protein sequence ID" value="MFC6197434.1"/>
    <property type="molecule type" value="Genomic_DNA"/>
</dbReference>
<dbReference type="PANTHER" id="PTHR39434">
    <property type="match status" value="1"/>
</dbReference>
<protein>
    <submittedName>
        <fullName evidence="2">VOC family protein</fullName>
    </submittedName>
</protein>
<organism evidence="2 3">
    <name type="scientific">Ponticaulis profundi</name>
    <dbReference type="NCBI Taxonomy" id="2665222"/>
    <lineage>
        <taxon>Bacteria</taxon>
        <taxon>Pseudomonadati</taxon>
        <taxon>Pseudomonadota</taxon>
        <taxon>Alphaproteobacteria</taxon>
        <taxon>Hyphomonadales</taxon>
        <taxon>Hyphomonadaceae</taxon>
        <taxon>Ponticaulis</taxon>
    </lineage>
</organism>
<dbReference type="Proteomes" id="UP001596303">
    <property type="component" value="Unassembled WGS sequence"/>
</dbReference>
<dbReference type="RefSeq" id="WP_377376309.1">
    <property type="nucleotide sequence ID" value="NZ_JBHSSW010000004.1"/>
</dbReference>
<gene>
    <name evidence="2" type="ORF">ACFQDM_05055</name>
</gene>
<feature type="domain" description="VOC" evidence="1">
    <location>
        <begin position="2"/>
        <end position="127"/>
    </location>
</feature>
<dbReference type="PANTHER" id="PTHR39434:SF1">
    <property type="entry name" value="VOC DOMAIN-CONTAINING PROTEIN"/>
    <property type="match status" value="1"/>
</dbReference>
<proteinExistence type="predicted"/>
<reference evidence="3" key="1">
    <citation type="journal article" date="2019" name="Int. J. Syst. Evol. Microbiol.">
        <title>The Global Catalogue of Microorganisms (GCM) 10K type strain sequencing project: providing services to taxonomists for standard genome sequencing and annotation.</title>
        <authorList>
            <consortium name="The Broad Institute Genomics Platform"/>
            <consortium name="The Broad Institute Genome Sequencing Center for Infectious Disease"/>
            <person name="Wu L."/>
            <person name="Ma J."/>
        </authorList>
    </citation>
    <scope>NUCLEOTIDE SEQUENCE [LARGE SCALE GENOMIC DNA]</scope>
    <source>
        <strain evidence="3">CGMCC-1.15741</strain>
    </source>
</reference>
<name>A0ABW1S866_9PROT</name>
<dbReference type="InterPro" id="IPR037523">
    <property type="entry name" value="VOC_core"/>
</dbReference>
<keyword evidence="3" id="KW-1185">Reference proteome</keyword>
<evidence type="ECO:0000313" key="3">
    <source>
        <dbReference type="Proteomes" id="UP001596303"/>
    </source>
</evidence>
<dbReference type="InterPro" id="IPR004360">
    <property type="entry name" value="Glyas_Fos-R_dOase_dom"/>
</dbReference>
<dbReference type="InterPro" id="IPR029068">
    <property type="entry name" value="Glyas_Bleomycin-R_OHBP_Dase"/>
</dbReference>
<comment type="caution">
    <text evidence="2">The sequence shown here is derived from an EMBL/GenBank/DDBJ whole genome shotgun (WGS) entry which is preliminary data.</text>
</comment>
<sequence>MQPFHLAFPTSDLAATRQFMTDVLGVSIGRESEKWVDYDFFGHQVTSHLVPELAEAARNPVDGKQIPAFHFGIVLKWEDWEALAEKLETRGIAFVVEPYIRFKGEVGEQGTFFVREPGGSALEFKTFRNFDQLFAK</sequence>